<keyword evidence="1" id="KW-0808">Transferase</keyword>
<keyword evidence="4" id="KW-0812">Transmembrane</keyword>
<dbReference type="AlphaFoldDB" id="A0A7I9ZL31"/>
<gene>
    <name evidence="5" type="ORF">MHIP_22180</name>
</gene>
<feature type="transmembrane region" description="Helical" evidence="4">
    <location>
        <begin position="127"/>
        <end position="148"/>
    </location>
</feature>
<dbReference type="GO" id="GO:0016301">
    <property type="term" value="F:kinase activity"/>
    <property type="evidence" value="ECO:0007669"/>
    <property type="project" value="UniProtKB-KW"/>
</dbReference>
<comment type="caution">
    <text evidence="5">The sequence shown here is derived from an EMBL/GenBank/DDBJ whole genome shotgun (WGS) entry which is preliminary data.</text>
</comment>
<evidence type="ECO:0000256" key="3">
    <source>
        <dbReference type="ARBA" id="ARBA00023012"/>
    </source>
</evidence>
<dbReference type="GO" id="GO:0000160">
    <property type="term" value="P:phosphorelay signal transduction system"/>
    <property type="evidence" value="ECO:0007669"/>
    <property type="project" value="UniProtKB-KW"/>
</dbReference>
<feature type="transmembrane region" description="Helical" evidence="4">
    <location>
        <begin position="372"/>
        <end position="392"/>
    </location>
</feature>
<feature type="transmembrane region" description="Helical" evidence="4">
    <location>
        <begin position="477"/>
        <end position="494"/>
    </location>
</feature>
<reference evidence="5 6" key="1">
    <citation type="journal article" date="2019" name="Emerg. Microbes Infect.">
        <title>Comprehensive subspecies identification of 175 nontuberculous mycobacteria species based on 7547 genomic profiles.</title>
        <authorList>
            <person name="Matsumoto Y."/>
            <person name="Kinjo T."/>
            <person name="Motooka D."/>
            <person name="Nabeya D."/>
            <person name="Jung N."/>
            <person name="Uechi K."/>
            <person name="Horii T."/>
            <person name="Iida T."/>
            <person name="Fujita J."/>
            <person name="Nakamura S."/>
        </authorList>
    </citation>
    <scope>NUCLEOTIDE SEQUENCE [LARGE SCALE GENOMIC DNA]</scope>
    <source>
        <strain evidence="5 6">JCM 30996</strain>
    </source>
</reference>
<feature type="transmembrane region" description="Helical" evidence="4">
    <location>
        <begin position="102"/>
        <end position="121"/>
    </location>
</feature>
<feature type="transmembrane region" description="Helical" evidence="4">
    <location>
        <begin position="500"/>
        <end position="522"/>
    </location>
</feature>
<feature type="transmembrane region" description="Helical" evidence="4">
    <location>
        <begin position="398"/>
        <end position="419"/>
    </location>
</feature>
<organism evidence="5 6">
    <name type="scientific">Mycolicibacterium hippocampi</name>
    <dbReference type="NCBI Taxonomy" id="659824"/>
    <lineage>
        <taxon>Bacteria</taxon>
        <taxon>Bacillati</taxon>
        <taxon>Actinomycetota</taxon>
        <taxon>Actinomycetes</taxon>
        <taxon>Mycobacteriales</taxon>
        <taxon>Mycobacteriaceae</taxon>
        <taxon>Mycolicibacterium</taxon>
    </lineage>
</organism>
<proteinExistence type="predicted"/>
<dbReference type="InterPro" id="IPR050482">
    <property type="entry name" value="Sensor_HK_TwoCompSys"/>
</dbReference>
<name>A0A7I9ZL31_9MYCO</name>
<keyword evidence="4" id="KW-1133">Transmembrane helix</keyword>
<evidence type="ECO:0000256" key="2">
    <source>
        <dbReference type="ARBA" id="ARBA00022777"/>
    </source>
</evidence>
<dbReference type="EMBL" id="BLLB01000002">
    <property type="protein sequence ID" value="GFH01735.1"/>
    <property type="molecule type" value="Genomic_DNA"/>
</dbReference>
<keyword evidence="2" id="KW-0418">Kinase</keyword>
<dbReference type="Proteomes" id="UP000465304">
    <property type="component" value="Unassembled WGS sequence"/>
</dbReference>
<accession>A0A7I9ZL31</accession>
<feature type="transmembrane region" description="Helical" evidence="4">
    <location>
        <begin position="48"/>
        <end position="67"/>
    </location>
</feature>
<evidence type="ECO:0000313" key="6">
    <source>
        <dbReference type="Proteomes" id="UP000465304"/>
    </source>
</evidence>
<keyword evidence="6" id="KW-1185">Reference proteome</keyword>
<dbReference type="CDD" id="cd16917">
    <property type="entry name" value="HATPase_UhpB-NarQ-NarX-like"/>
    <property type="match status" value="1"/>
</dbReference>
<evidence type="ECO:0008006" key="7">
    <source>
        <dbReference type="Google" id="ProtNLM"/>
    </source>
</evidence>
<keyword evidence="3" id="KW-0902">Two-component regulatory system</keyword>
<dbReference type="PANTHER" id="PTHR24421">
    <property type="entry name" value="NITRATE/NITRITE SENSOR PROTEIN NARX-RELATED"/>
    <property type="match status" value="1"/>
</dbReference>
<dbReference type="SUPFAM" id="SSF55874">
    <property type="entry name" value="ATPase domain of HSP90 chaperone/DNA topoisomerase II/histidine kinase"/>
    <property type="match status" value="1"/>
</dbReference>
<protein>
    <recommendedName>
        <fullName evidence="7">ATPase</fullName>
    </recommendedName>
</protein>
<keyword evidence="4" id="KW-0472">Membrane</keyword>
<evidence type="ECO:0000256" key="4">
    <source>
        <dbReference type="SAM" id="Phobius"/>
    </source>
</evidence>
<dbReference type="Gene3D" id="3.30.565.10">
    <property type="entry name" value="Histidine kinase-like ATPase, C-terminal domain"/>
    <property type="match status" value="1"/>
</dbReference>
<evidence type="ECO:0000313" key="5">
    <source>
        <dbReference type="EMBL" id="GFH01735.1"/>
    </source>
</evidence>
<evidence type="ECO:0000256" key="1">
    <source>
        <dbReference type="ARBA" id="ARBA00022679"/>
    </source>
</evidence>
<feature type="transmembrane region" description="Helical" evidence="4">
    <location>
        <begin position="79"/>
        <end position="95"/>
    </location>
</feature>
<dbReference type="InterPro" id="IPR036890">
    <property type="entry name" value="HATPase_C_sf"/>
</dbReference>
<sequence>MRNTVNLGVALIALADPDTSARTTGEWLLAILAVWSLYRLLTRSRGIGWLGVDYLLVLAVCASIPVLVPDPGFHTSNTAPQAIAGTAVVSISVAVSPYRSILMTAGVAAAYAWGAAGVIGWENLSSVTALYYFAVQWVTASAIRFILLRMAGVIDRARAERHRAELNRRIVDAVRDYEYEQLALLHDTAASTLLVVGQDIPVSAERLAAQARRDLDLLDNGAWVTPPLEVELVASLRECAAHISTPVRFSGRDSVWLPGESAHPVIAAAREAMTNVDRHARASGLHVVVTDSLVRIEDDGVGFDAHAPQAGHGLNDSIIGRMRRSGGHARVTSTPGAGTVTELCWAATPAGLPATSAVNEPDPLVERTRARYALALTTFALVNLLITVPPAVTSAAEPGLNTVLGILAALSTLAAIPGILYGRWRYAAPAGITLLVVAAVQPALLPAELVVGYAHWAQSTIGWCVLPLVLRRPTHTGAAILTGYWLVGSAVTLIREPSAAALLNIGLGTASILAVQLFALIFNGLMRDAAADAHVEIQAHQRLLTRDRVSRALQAEYRRRYAKVVDNVVPLLDALARGHEVDPEMQLRARTECRRLRVLFDQAAAFDHPLMQEIRTLIDLAESRQVEVVVDLGGTIGDLGTDQIASLVTPLGDVLQHANSYARVVVTTSGGLIELSIVCDVTSDLAKLRRRLGHTELVVAGNEIWCLVRISGRTPTPPR</sequence>